<dbReference type="EC" id="5.6.2.4" evidence="13"/>
<reference evidence="18 19" key="1">
    <citation type="submission" date="2019-05" db="EMBL/GenBank/DDBJ databases">
        <title>The metagenome of a microbial culture collection derived from dairy environment covers the genomic content of the human microbiome.</title>
        <authorList>
            <person name="Roder T."/>
            <person name="Wuthrich D."/>
            <person name="Sattari Z."/>
            <person name="Von Ah U."/>
            <person name="Bar C."/>
            <person name="Ronchi F."/>
            <person name="Macpherson A.J."/>
            <person name="Ganal-Vonarburg S.C."/>
            <person name="Bruggmann R."/>
            <person name="Vergeres G."/>
        </authorList>
    </citation>
    <scope>NUCLEOTIDE SEQUENCE [LARGE SCALE GENOMIC DNA]</scope>
    <source>
        <strain evidence="18 19">FAM 24227</strain>
    </source>
</reference>
<dbReference type="Proteomes" id="UP000306420">
    <property type="component" value="Unassembled WGS sequence"/>
</dbReference>
<gene>
    <name evidence="13 18" type="primary">addA</name>
    <name evidence="18" type="ORF">FEZ33_08610</name>
</gene>
<evidence type="ECO:0000256" key="2">
    <source>
        <dbReference type="ARBA" id="ARBA00022741"/>
    </source>
</evidence>
<organism evidence="18 19">
    <name type="scientific">Ruoffia tabacinasalis</name>
    <dbReference type="NCBI Taxonomy" id="87458"/>
    <lineage>
        <taxon>Bacteria</taxon>
        <taxon>Bacillati</taxon>
        <taxon>Bacillota</taxon>
        <taxon>Bacilli</taxon>
        <taxon>Lactobacillales</taxon>
        <taxon>Aerococcaceae</taxon>
        <taxon>Ruoffia</taxon>
    </lineage>
</organism>
<evidence type="ECO:0000259" key="17">
    <source>
        <dbReference type="PROSITE" id="PS51217"/>
    </source>
</evidence>
<dbReference type="Pfam" id="PF13361">
    <property type="entry name" value="UvrD_C"/>
    <property type="match status" value="1"/>
</dbReference>
<evidence type="ECO:0000313" key="18">
    <source>
        <dbReference type="EMBL" id="TLQ40295.1"/>
    </source>
</evidence>
<dbReference type="GO" id="GO:0005829">
    <property type="term" value="C:cytosol"/>
    <property type="evidence" value="ECO:0007669"/>
    <property type="project" value="TreeGrafter"/>
</dbReference>
<dbReference type="PANTHER" id="PTHR11070:SF48">
    <property type="entry name" value="ATP-DEPENDENT HELICASE_NUCLEASE SUBUNIT A"/>
    <property type="match status" value="1"/>
</dbReference>
<dbReference type="InterPro" id="IPR027417">
    <property type="entry name" value="P-loop_NTPase"/>
</dbReference>
<name>A0A5R9DVZ9_9LACT</name>
<keyword evidence="3 13" id="KW-0227">DNA damage</keyword>
<dbReference type="SUPFAM" id="SSF52980">
    <property type="entry name" value="Restriction endonuclease-like"/>
    <property type="match status" value="1"/>
</dbReference>
<evidence type="ECO:0000256" key="13">
    <source>
        <dbReference type="HAMAP-Rule" id="MF_01451"/>
    </source>
</evidence>
<keyword evidence="5 13" id="KW-0347">Helicase</keyword>
<keyword evidence="9 13" id="KW-0234">DNA repair</keyword>
<dbReference type="InterPro" id="IPR014017">
    <property type="entry name" value="DNA_helicase_UvrD-like_C"/>
</dbReference>
<keyword evidence="1 13" id="KW-0540">Nuclease</keyword>
<keyword evidence="6 13" id="KW-0269">Exonuclease</keyword>
<evidence type="ECO:0000256" key="4">
    <source>
        <dbReference type="ARBA" id="ARBA00022801"/>
    </source>
</evidence>
<protein>
    <recommendedName>
        <fullName evidence="13">ATP-dependent helicase/nuclease subunit A</fullName>
        <ecNumber evidence="13">3.1.-.-</ecNumber>
        <ecNumber evidence="13">5.6.2.4</ecNumber>
    </recommendedName>
    <alternativeName>
        <fullName evidence="13">ATP-dependent helicase/nuclease AddA</fullName>
    </alternativeName>
    <alternativeName>
        <fullName evidence="13">DNA 3'-5' helicase AddA</fullName>
    </alternativeName>
</protein>
<keyword evidence="7 13" id="KW-0067">ATP-binding</keyword>
<dbReference type="EMBL" id="VBSP01000032">
    <property type="protein sequence ID" value="TLQ40295.1"/>
    <property type="molecule type" value="Genomic_DNA"/>
</dbReference>
<dbReference type="InterPro" id="IPR038726">
    <property type="entry name" value="PDDEXK_AddAB-type"/>
</dbReference>
<keyword evidence="4 13" id="KW-0378">Hydrolase</keyword>
<dbReference type="InterPro" id="IPR011335">
    <property type="entry name" value="Restrct_endonuc-II-like"/>
</dbReference>
<comment type="caution">
    <text evidence="18">The sequence shown here is derived from an EMBL/GenBank/DDBJ whole genome shotgun (WGS) entry which is preliminary data.</text>
</comment>
<dbReference type="SUPFAM" id="SSF52540">
    <property type="entry name" value="P-loop containing nucleoside triphosphate hydrolases"/>
    <property type="match status" value="1"/>
</dbReference>
<evidence type="ECO:0000256" key="8">
    <source>
        <dbReference type="ARBA" id="ARBA00023125"/>
    </source>
</evidence>
<dbReference type="GO" id="GO:0043138">
    <property type="term" value="F:3'-5' DNA helicase activity"/>
    <property type="evidence" value="ECO:0007669"/>
    <property type="project" value="UniProtKB-UniRule"/>
</dbReference>
<dbReference type="GO" id="GO:0008408">
    <property type="term" value="F:3'-5' exonuclease activity"/>
    <property type="evidence" value="ECO:0007669"/>
    <property type="project" value="UniProtKB-UniRule"/>
</dbReference>
<dbReference type="PROSITE" id="PS51217">
    <property type="entry name" value="UVRD_HELICASE_CTER"/>
    <property type="match status" value="1"/>
</dbReference>
<evidence type="ECO:0000256" key="14">
    <source>
        <dbReference type="PROSITE-ProRule" id="PRU00560"/>
    </source>
</evidence>
<feature type="domain" description="UvrD-like helicase C-terminal" evidence="17">
    <location>
        <begin position="541"/>
        <end position="836"/>
    </location>
</feature>
<dbReference type="HAMAP" id="MF_01451">
    <property type="entry name" value="AddA"/>
    <property type="match status" value="1"/>
</dbReference>
<dbReference type="PROSITE" id="PS51198">
    <property type="entry name" value="UVRD_HELICASE_ATP_BIND"/>
    <property type="match status" value="1"/>
</dbReference>
<keyword evidence="10 13" id="KW-0413">Isomerase</keyword>
<dbReference type="InterPro" id="IPR014016">
    <property type="entry name" value="UvrD-like_ATP-bd"/>
</dbReference>
<dbReference type="GO" id="GO:0003690">
    <property type="term" value="F:double-stranded DNA binding"/>
    <property type="evidence" value="ECO:0007669"/>
    <property type="project" value="UniProtKB-UniRule"/>
</dbReference>
<evidence type="ECO:0000256" key="11">
    <source>
        <dbReference type="ARBA" id="ARBA00034617"/>
    </source>
</evidence>
<dbReference type="OrthoDB" id="9810135at2"/>
<comment type="catalytic activity">
    <reaction evidence="12 13">
        <text>ATP + H2O = ADP + phosphate + H(+)</text>
        <dbReference type="Rhea" id="RHEA:13065"/>
        <dbReference type="ChEBI" id="CHEBI:15377"/>
        <dbReference type="ChEBI" id="CHEBI:15378"/>
        <dbReference type="ChEBI" id="CHEBI:30616"/>
        <dbReference type="ChEBI" id="CHEBI:43474"/>
        <dbReference type="ChEBI" id="CHEBI:456216"/>
        <dbReference type="EC" id="5.6.2.4"/>
    </reaction>
</comment>
<dbReference type="GO" id="GO:0033202">
    <property type="term" value="C:DNA helicase complex"/>
    <property type="evidence" value="ECO:0007669"/>
    <property type="project" value="TreeGrafter"/>
</dbReference>
<evidence type="ECO:0000256" key="9">
    <source>
        <dbReference type="ARBA" id="ARBA00023204"/>
    </source>
</evidence>
<comment type="function">
    <text evidence="13">The heterodimer acts as both an ATP-dependent DNA helicase and an ATP-dependent, dual-direction single-stranded exonuclease. Recognizes the chi site generating a DNA molecule suitable for the initiation of homologous recombination. The AddA nuclease domain is required for chi fragment generation; this subunit has the helicase and 3' -&gt; 5' nuclease activities.</text>
</comment>
<dbReference type="PANTHER" id="PTHR11070">
    <property type="entry name" value="UVRD / RECB / PCRA DNA HELICASE FAMILY MEMBER"/>
    <property type="match status" value="1"/>
</dbReference>
<feature type="region of interest" description="Disordered" evidence="15">
    <location>
        <begin position="1073"/>
        <end position="1095"/>
    </location>
</feature>
<accession>A0A5R9DVZ9</accession>
<evidence type="ECO:0000259" key="16">
    <source>
        <dbReference type="PROSITE" id="PS51198"/>
    </source>
</evidence>
<dbReference type="Gene3D" id="3.90.320.10">
    <property type="match status" value="1"/>
</dbReference>
<evidence type="ECO:0000313" key="19">
    <source>
        <dbReference type="Proteomes" id="UP000306420"/>
    </source>
</evidence>
<evidence type="ECO:0000256" key="6">
    <source>
        <dbReference type="ARBA" id="ARBA00022839"/>
    </source>
</evidence>
<comment type="cofactor">
    <cofactor evidence="13">
        <name>Mg(2+)</name>
        <dbReference type="ChEBI" id="CHEBI:18420"/>
    </cofactor>
</comment>
<keyword evidence="8 13" id="KW-0238">DNA-binding</keyword>
<evidence type="ECO:0000256" key="7">
    <source>
        <dbReference type="ARBA" id="ARBA00022840"/>
    </source>
</evidence>
<comment type="subunit">
    <text evidence="13">Heterodimer of AddA and AddB/RexB.</text>
</comment>
<evidence type="ECO:0000256" key="15">
    <source>
        <dbReference type="SAM" id="MobiDB-lite"/>
    </source>
</evidence>
<dbReference type="InterPro" id="IPR000212">
    <property type="entry name" value="DNA_helicase_UvrD/REP"/>
</dbReference>
<feature type="binding site" evidence="14">
    <location>
        <begin position="41"/>
        <end position="48"/>
    </location>
    <ligand>
        <name>ATP</name>
        <dbReference type="ChEBI" id="CHEBI:30616"/>
    </ligand>
</feature>
<dbReference type="GO" id="GO:0016887">
    <property type="term" value="F:ATP hydrolysis activity"/>
    <property type="evidence" value="ECO:0007669"/>
    <property type="project" value="RHEA"/>
</dbReference>
<dbReference type="InterPro" id="IPR014152">
    <property type="entry name" value="AddA"/>
</dbReference>
<dbReference type="GO" id="GO:0000724">
    <property type="term" value="P:double-strand break repair via homologous recombination"/>
    <property type="evidence" value="ECO:0007669"/>
    <property type="project" value="UniProtKB-UniRule"/>
</dbReference>
<dbReference type="EC" id="3.1.-.-" evidence="13"/>
<proteinExistence type="inferred from homology"/>
<evidence type="ECO:0000256" key="10">
    <source>
        <dbReference type="ARBA" id="ARBA00023235"/>
    </source>
</evidence>
<dbReference type="Pfam" id="PF12705">
    <property type="entry name" value="PDDEXK_1"/>
    <property type="match status" value="1"/>
</dbReference>
<sequence>MKVGKMKKMMNKIEPKPLNSNFNDEQWEAIQHKGSNILVSASAGSGKTTVLIERIFNHILQGFANVDELLVVTFTEAAANEMKERMESRLKDAVNETLNPEEQRRLTHQLSLLPKANIQTLHSFCLEIIQNFFYLFDFNPNFSLVTDQTQVQLIYQDVWDDMIASIHDSNSEIEDISPEIYQSLLARYGSVRSDEALFDTIIDIYKFARSQTNPTLWLDDANNASANFEAFKDSLLYKQTIKFVLETNSLQAIKLLETATNLLHSLSDEGVSKYEPIIQEDLQQANFLFELSREDKLEDLFSQASSIQFGKWKANKKSSEDYEIVAELKELRDEAKDIITKNIVPIFTYEYKLTEKVEQEQGNIIYSLSQLAKLFMDRLAEHKTSINMIDYNDLEHLALDILAPLNQENEQRQVSSAAMFYHDKFKEIMIDEYQDINDIQNDILYFLSHETRTELNDNLFMVGDVKQSIYGFRMAEPSLFLNRYLNYANSSEDKLIILDKNYRSRDEILQFTNFVFERVMDSEFGEMNYGKAESLTTGNKSFEPAAPHEDFNIQLLLYEKENQESEEIDEAVSDEIALADTSLEAESHIIAQDIRNKVAEGYLVYDKKLKKQRPVTFSDFVILTPTRKPFLIAQRILESYDVPIYAQKVENYFQRQEVQLMLALLKLIDNPLQDIPLVAILRSYFVQLDDEALSKIRIHSPNGLFYEAVIAYLNDPEIQESNKDIHQKLSNFFKQLTHWNALSKRISLVDLIWTIYQETSFLDYVAGLNNGVQREANLHALYEKALEFEQSQYKGVFGFIRYIEKVMQQQNDLAEPVLLDGEQNFVRLMTVHASKGLEFPIVYLMDTAKKFNLQDVRSKSYIASKHFGISSDYYDFENRIKFDSFTKQAFKIEKENMLKAEEMRKLYVALTRCEQKLMIVGTIKNEEEWHTKQEATQDKSNHETLMVPLQERQSASSWLDWIRQAIAKGQTDSGLAEFNLSQINIEFIDLQSIADLQIQYQIPVNYSKKPNLAKQIGRLDVNDLSDQSVYNHMNQLFNYNYTYELATNTSSYQSVSELKRLYEEPRIDKIAYFEDRSGNSNESQNVEDHESSSSIQGIRYTEDTFEPPKFIDNLETKPNYAEIGSATHFLLQQLDFSILGEKNQTQLKEILIKTSQSLVETKHISKQLAELINYDSVITFIQSELGQLTIEHADRVKKEQAFSYLTPALKLFENNIAAENMKELSEDQLLIHGVIDNFIEFDEDIVIYDYKTDRYKPYANMTKEKQIEQIVNKYRFQISLYSKALTIAYNKPIRQAYIVLLDFGVSIPIDTMYQL</sequence>
<evidence type="ECO:0000256" key="5">
    <source>
        <dbReference type="ARBA" id="ARBA00022806"/>
    </source>
</evidence>
<dbReference type="Pfam" id="PF00580">
    <property type="entry name" value="UvrD-helicase"/>
    <property type="match status" value="1"/>
</dbReference>
<dbReference type="NCBIfam" id="TIGR02785">
    <property type="entry name" value="addA_Gpos"/>
    <property type="match status" value="1"/>
</dbReference>
<feature type="domain" description="UvrD-like helicase ATP-binding" evidence="16">
    <location>
        <begin position="20"/>
        <end position="505"/>
    </location>
</feature>
<dbReference type="GO" id="GO:0005524">
    <property type="term" value="F:ATP binding"/>
    <property type="evidence" value="ECO:0007669"/>
    <property type="project" value="UniProtKB-UniRule"/>
</dbReference>
<comment type="catalytic activity">
    <reaction evidence="11 13">
        <text>Couples ATP hydrolysis with the unwinding of duplex DNA by translocating in the 3'-5' direction.</text>
        <dbReference type="EC" id="5.6.2.4"/>
    </reaction>
</comment>
<keyword evidence="2 13" id="KW-0547">Nucleotide-binding</keyword>
<evidence type="ECO:0000256" key="12">
    <source>
        <dbReference type="ARBA" id="ARBA00048988"/>
    </source>
</evidence>
<comment type="similarity">
    <text evidence="13">Belongs to the helicase family. AddA subfamily.</text>
</comment>
<dbReference type="Gene3D" id="3.40.50.300">
    <property type="entry name" value="P-loop containing nucleotide triphosphate hydrolases"/>
    <property type="match status" value="4"/>
</dbReference>
<evidence type="ECO:0000256" key="1">
    <source>
        <dbReference type="ARBA" id="ARBA00022722"/>
    </source>
</evidence>
<evidence type="ECO:0000256" key="3">
    <source>
        <dbReference type="ARBA" id="ARBA00022763"/>
    </source>
</evidence>
<dbReference type="InterPro" id="IPR011604">
    <property type="entry name" value="PDDEXK-like_dom_sf"/>
</dbReference>